<dbReference type="Gene3D" id="1.10.1710.10">
    <property type="entry name" value="ProQ/FinO domain"/>
    <property type="match status" value="1"/>
</dbReference>
<dbReference type="Proteomes" id="UP000254040">
    <property type="component" value="Unassembled WGS sequence"/>
</dbReference>
<keyword evidence="1" id="KW-0963">Cytoplasm</keyword>
<evidence type="ECO:0000313" key="8">
    <source>
        <dbReference type="Proteomes" id="UP000054985"/>
    </source>
</evidence>
<dbReference type="GO" id="GO:0005829">
    <property type="term" value="C:cytosol"/>
    <property type="evidence" value="ECO:0007669"/>
    <property type="project" value="TreeGrafter"/>
</dbReference>
<dbReference type="OrthoDB" id="8421419at2"/>
<organism evidence="7 9">
    <name type="scientific">Legionella moravica</name>
    <dbReference type="NCBI Taxonomy" id="39962"/>
    <lineage>
        <taxon>Bacteria</taxon>
        <taxon>Pseudomonadati</taxon>
        <taxon>Pseudomonadota</taxon>
        <taxon>Gammaproteobacteria</taxon>
        <taxon>Legionellales</taxon>
        <taxon>Legionellaceae</taxon>
        <taxon>Legionella</taxon>
    </lineage>
</organism>
<feature type="region of interest" description="Disordered" evidence="4">
    <location>
        <begin position="136"/>
        <end position="169"/>
    </location>
</feature>
<dbReference type="Pfam" id="PF04352">
    <property type="entry name" value="ProQ"/>
    <property type="match status" value="1"/>
</dbReference>
<dbReference type="SUPFAM" id="SSF48657">
    <property type="entry name" value="FinO-like"/>
    <property type="match status" value="1"/>
</dbReference>
<evidence type="ECO:0000256" key="3">
    <source>
        <dbReference type="ARBA" id="ARBA00023186"/>
    </source>
</evidence>
<dbReference type="PANTHER" id="PTHR38106:SF1">
    <property type="entry name" value="RNA CHAPERONE PROQ"/>
    <property type="match status" value="1"/>
</dbReference>
<feature type="compositionally biased region" description="Polar residues" evidence="4">
    <location>
        <begin position="138"/>
        <end position="166"/>
    </location>
</feature>
<keyword evidence="8" id="KW-1185">Reference proteome</keyword>
<evidence type="ECO:0000256" key="1">
    <source>
        <dbReference type="ARBA" id="ARBA00022490"/>
    </source>
</evidence>
<dbReference type="STRING" id="39962.Lmor_1173"/>
<keyword evidence="3" id="KW-0143">Chaperone</keyword>
<evidence type="ECO:0000313" key="7">
    <source>
        <dbReference type="EMBL" id="STX61246.1"/>
    </source>
</evidence>
<feature type="domain" description="ProQ/FinO" evidence="5">
    <location>
        <begin position="21"/>
        <end position="136"/>
    </location>
</feature>
<dbReference type="GO" id="GO:0034057">
    <property type="term" value="F:RNA strand-exchange activity"/>
    <property type="evidence" value="ECO:0007669"/>
    <property type="project" value="InterPro"/>
</dbReference>
<dbReference type="AlphaFoldDB" id="A0A378JS15"/>
<dbReference type="InterPro" id="IPR023529">
    <property type="entry name" value="ProQ"/>
</dbReference>
<sequence length="231" mass="25646">MRKQELHPRTAVINKSQKNQSKRARSEALVWLAANFPSAFDNSIRIRPLKTGIMDDILQYADKAAEAGISKSKLREAVVVFTRRLDYLACLKAREKRIDLQGNTVSDVSEEEAEHAAAKIKKRVEKSVRNARKIVASKTASQPASATHQHTMGYSKPVSHTSSASSEDYLPTYPVRAPAFSSQHAAAQPVRTASVVVKHKTTRQYDPDAVARLKEKLGLSRNAEVKKETVE</sequence>
<proteinExistence type="predicted"/>
<dbReference type="Proteomes" id="UP000054985">
    <property type="component" value="Unassembled WGS sequence"/>
</dbReference>
<reference evidence="6 8" key="1">
    <citation type="submission" date="2015-11" db="EMBL/GenBank/DDBJ databases">
        <title>Genomic analysis of 38 Legionella species identifies large and diverse effector repertoires.</title>
        <authorList>
            <person name="Burstein D."/>
            <person name="Amaro F."/>
            <person name="Zusman T."/>
            <person name="Lifshitz Z."/>
            <person name="Cohen O."/>
            <person name="Gilbert J.A."/>
            <person name="Pupko T."/>
            <person name="Shuman H.A."/>
            <person name="Segal G."/>
        </authorList>
    </citation>
    <scope>NUCLEOTIDE SEQUENCE [LARGE SCALE GENOMIC DNA]</scope>
    <source>
        <strain evidence="6 8">ATCC 43877</strain>
    </source>
</reference>
<dbReference type="GO" id="GO:0010608">
    <property type="term" value="P:post-transcriptional regulation of gene expression"/>
    <property type="evidence" value="ECO:0007669"/>
    <property type="project" value="InterPro"/>
</dbReference>
<dbReference type="PANTHER" id="PTHR38106">
    <property type="entry name" value="RNA CHAPERONE PROQ"/>
    <property type="match status" value="1"/>
</dbReference>
<dbReference type="EMBL" id="UGOG01000001">
    <property type="protein sequence ID" value="STX61246.1"/>
    <property type="molecule type" value="Genomic_DNA"/>
</dbReference>
<reference evidence="7 9" key="2">
    <citation type="submission" date="2018-06" db="EMBL/GenBank/DDBJ databases">
        <authorList>
            <consortium name="Pathogen Informatics"/>
            <person name="Doyle S."/>
        </authorList>
    </citation>
    <scope>NUCLEOTIDE SEQUENCE [LARGE SCALE GENOMIC DNA]</scope>
    <source>
        <strain evidence="7 9">NCTC12239</strain>
    </source>
</reference>
<evidence type="ECO:0000313" key="6">
    <source>
        <dbReference type="EMBL" id="KTD34640.1"/>
    </source>
</evidence>
<evidence type="ECO:0000259" key="5">
    <source>
        <dbReference type="SMART" id="SM00945"/>
    </source>
</evidence>
<evidence type="ECO:0000256" key="4">
    <source>
        <dbReference type="SAM" id="MobiDB-lite"/>
    </source>
</evidence>
<dbReference type="RefSeq" id="WP_028385444.1">
    <property type="nucleotide sequence ID" value="NZ_CAAAJG010000004.1"/>
</dbReference>
<feature type="region of interest" description="Disordered" evidence="4">
    <location>
        <begin position="1"/>
        <end position="20"/>
    </location>
</feature>
<dbReference type="GO" id="GO:0033592">
    <property type="term" value="F:RNA strand annealing activity"/>
    <property type="evidence" value="ECO:0007669"/>
    <property type="project" value="InterPro"/>
</dbReference>
<protein>
    <submittedName>
        <fullName evidence="7">ProQ</fullName>
    </submittedName>
</protein>
<evidence type="ECO:0000256" key="2">
    <source>
        <dbReference type="ARBA" id="ARBA00022884"/>
    </source>
</evidence>
<dbReference type="EMBL" id="LNYN01000019">
    <property type="protein sequence ID" value="KTD34640.1"/>
    <property type="molecule type" value="Genomic_DNA"/>
</dbReference>
<dbReference type="SMART" id="SM00945">
    <property type="entry name" value="ProQ"/>
    <property type="match status" value="1"/>
</dbReference>
<name>A0A378JS15_9GAMM</name>
<dbReference type="InterPro" id="IPR036442">
    <property type="entry name" value="ProQ/FinO_sf"/>
</dbReference>
<evidence type="ECO:0000313" key="9">
    <source>
        <dbReference type="Proteomes" id="UP000254040"/>
    </source>
</evidence>
<gene>
    <name evidence="7" type="primary">proQ_1</name>
    <name evidence="6" type="ORF">Lmor_1173</name>
    <name evidence="7" type="ORF">NCTC12239_00151</name>
</gene>
<accession>A0A378JS15</accession>
<dbReference type="InterPro" id="IPR016103">
    <property type="entry name" value="ProQ/FinO"/>
</dbReference>
<keyword evidence="2" id="KW-0694">RNA-binding</keyword>